<dbReference type="InterPro" id="IPR001387">
    <property type="entry name" value="Cro/C1-type_HTH"/>
</dbReference>
<dbReference type="PANTHER" id="PTHR46558:SF4">
    <property type="entry name" value="DNA-BIDING PHAGE PROTEIN"/>
    <property type="match status" value="1"/>
</dbReference>
<keyword evidence="4" id="KW-1185">Reference proteome</keyword>
<name>A0A239X8Y7_9STAP</name>
<dbReference type="EMBL" id="LT906462">
    <property type="protein sequence ID" value="SNV42870.1"/>
    <property type="molecule type" value="Genomic_DNA"/>
</dbReference>
<evidence type="ECO:0000313" key="3">
    <source>
        <dbReference type="EMBL" id="SNV42870.1"/>
    </source>
</evidence>
<dbReference type="AlphaFoldDB" id="A0A239X8Y7"/>
<gene>
    <name evidence="3" type="ORF">SAMEA4384403_00003</name>
</gene>
<evidence type="ECO:0000313" key="4">
    <source>
        <dbReference type="Proteomes" id="UP000242084"/>
    </source>
</evidence>
<dbReference type="PROSITE" id="PS50943">
    <property type="entry name" value="HTH_CROC1"/>
    <property type="match status" value="1"/>
</dbReference>
<dbReference type="Proteomes" id="UP000242084">
    <property type="component" value="Chromosome 1"/>
</dbReference>
<dbReference type="GO" id="GO:0003677">
    <property type="term" value="F:DNA binding"/>
    <property type="evidence" value="ECO:0007669"/>
    <property type="project" value="UniProtKB-KW"/>
</dbReference>
<keyword evidence="1" id="KW-0238">DNA-binding</keyword>
<feature type="domain" description="HTH cro/C1-type" evidence="2">
    <location>
        <begin position="5"/>
        <end position="59"/>
    </location>
</feature>
<dbReference type="CDD" id="cd00093">
    <property type="entry name" value="HTH_XRE"/>
    <property type="match status" value="1"/>
</dbReference>
<dbReference type="RefSeq" id="WP_095085170.1">
    <property type="nucleotide sequence ID" value="NZ_BMDM01000008.1"/>
</dbReference>
<dbReference type="SMART" id="SM00530">
    <property type="entry name" value="HTH_XRE"/>
    <property type="match status" value="1"/>
</dbReference>
<protein>
    <submittedName>
        <fullName evidence="3">Transcriptional regulator, PBSX family</fullName>
    </submittedName>
</protein>
<dbReference type="SUPFAM" id="SSF47413">
    <property type="entry name" value="lambda repressor-like DNA-binding domains"/>
    <property type="match status" value="1"/>
</dbReference>
<dbReference type="Pfam" id="PF01381">
    <property type="entry name" value="HTH_3"/>
    <property type="match status" value="1"/>
</dbReference>
<dbReference type="InterPro" id="IPR010982">
    <property type="entry name" value="Lambda_DNA-bd_dom_sf"/>
</dbReference>
<dbReference type="OrthoDB" id="6386941at2"/>
<accession>A0A239X8Y7</accession>
<sequence>MKNRVYEYRTRMNMTQSELSRIVNVSRQTINSIERSKFNPTLVLAHKLSQIFEITIDDLFIFEDDENINFEMIKYHKKEAKHDTNN</sequence>
<reference evidence="3 4" key="1">
    <citation type="submission" date="2017-06" db="EMBL/GenBank/DDBJ databases">
        <authorList>
            <consortium name="Pathogen Informatics"/>
        </authorList>
    </citation>
    <scope>NUCLEOTIDE SEQUENCE [LARGE SCALE GENOMIC DNA]</scope>
    <source>
        <strain evidence="3 4">NCTC13839</strain>
    </source>
</reference>
<dbReference type="PANTHER" id="PTHR46558">
    <property type="entry name" value="TRACRIPTIONAL REGULATORY PROTEIN-RELATED-RELATED"/>
    <property type="match status" value="1"/>
</dbReference>
<organism evidence="3 4">
    <name type="scientific">Mammaliicoccus stepanovicii</name>
    <dbReference type="NCBI Taxonomy" id="643214"/>
    <lineage>
        <taxon>Bacteria</taxon>
        <taxon>Bacillati</taxon>
        <taxon>Bacillota</taxon>
        <taxon>Bacilli</taxon>
        <taxon>Bacillales</taxon>
        <taxon>Staphylococcaceae</taxon>
        <taxon>Mammaliicoccus</taxon>
    </lineage>
</organism>
<evidence type="ECO:0000259" key="2">
    <source>
        <dbReference type="PROSITE" id="PS50943"/>
    </source>
</evidence>
<dbReference type="KEGG" id="sste:SAMEA4384403_0003"/>
<proteinExistence type="predicted"/>
<dbReference type="Gene3D" id="1.10.260.40">
    <property type="entry name" value="lambda repressor-like DNA-binding domains"/>
    <property type="match status" value="1"/>
</dbReference>
<evidence type="ECO:0000256" key="1">
    <source>
        <dbReference type="ARBA" id="ARBA00023125"/>
    </source>
</evidence>